<gene>
    <name evidence="3" type="ORF">DXT89_16515</name>
</gene>
<dbReference type="OrthoDB" id="5410551at2"/>
<accession>A0A1S2DZE7</accession>
<evidence type="ECO:0000313" key="4">
    <source>
        <dbReference type="Proteomes" id="UP000436911"/>
    </source>
</evidence>
<proteinExistence type="predicted"/>
<dbReference type="InterPro" id="IPR041219">
    <property type="entry name" value="Phage_lysozyme2"/>
</dbReference>
<dbReference type="RefSeq" id="WP_071207449.1">
    <property type="nucleotide sequence ID" value="NZ_MBFB02000017.1"/>
</dbReference>
<dbReference type="EMBL" id="QUSG01000008">
    <property type="protein sequence ID" value="KAA3526127.1"/>
    <property type="molecule type" value="Genomic_DNA"/>
</dbReference>
<evidence type="ECO:0000313" key="3">
    <source>
        <dbReference type="EMBL" id="KAA3526127.1"/>
    </source>
</evidence>
<dbReference type="Proteomes" id="UP000436911">
    <property type="component" value="Unassembled WGS sequence"/>
</dbReference>
<organism evidence="3 4">
    <name type="scientific">Agrobacterium vitis</name>
    <name type="common">Rhizobium vitis</name>
    <dbReference type="NCBI Taxonomy" id="373"/>
    <lineage>
        <taxon>Bacteria</taxon>
        <taxon>Pseudomonadati</taxon>
        <taxon>Pseudomonadota</taxon>
        <taxon>Alphaproteobacteria</taxon>
        <taxon>Hyphomicrobiales</taxon>
        <taxon>Rhizobiaceae</taxon>
        <taxon>Rhizobium/Agrobacterium group</taxon>
        <taxon>Agrobacterium</taxon>
    </lineage>
</organism>
<feature type="compositionally biased region" description="Low complexity" evidence="1">
    <location>
        <begin position="248"/>
        <end position="272"/>
    </location>
</feature>
<feature type="region of interest" description="Disordered" evidence="1">
    <location>
        <begin position="247"/>
        <end position="272"/>
    </location>
</feature>
<comment type="caution">
    <text evidence="3">The sequence shown here is derived from an EMBL/GenBank/DDBJ whole genome shotgun (WGS) entry which is preliminary data.</text>
</comment>
<sequence>MANRLPQPVGYRPFRVQPILQEGVLPSPRDDGELERKVSIGLARMADEFGQQADRQAMLAGQKAGEAEALAGAPGASTVTGDAVGPVDGPRQGRLVNPKAANAEAAKARDYLVAQHGFSPAQAAAFVGHGMQESAFDTQASGDNGSAFGIMQWRGDRQTALRQFAAKSGRNVVDLPTQLDFAVSELKSTEKSAGDKFFASGNVQDAVSALMSYERPAGWTPGNPTAGHGYDNRLGYALSFAPADGGQPSAVAAPDSAVPAPSDGAAKPTYRSMPSASSVAPVSVTPVSVPVKIEPGKAGTFRPKEGDTIYARAYNVAGEKTYIQQLELTLLQDQDAVYDKYKDDPAMLQKAYGELLQAHKQEHLFPEIEADYTAAYNKRAYGLVRQAQDAQQTRIKQQDRGDFLGRVGTLEDTKSRAMAGIDFKSDSAPARLADLQATIDDHYDTAVAKGVISAADAERAKRASRGDMMVTYYTKQAQSLPADDIASMRKSMTADYSAGKLDGVDADSWDKIDAGMMAAERARRTQDEKSDKDLTKRGEDFASRIARGMPVSADEFARFQLDAATAPKGSEIVGSTLTRMKVSDAIRTLPIEEVEKRLPSLLGDKATADDRDFSRKLIESHRKELQTDPIGVAERFGILPPSAGLPIDGDADPSTVSGAFSERINQAEAVARHFGVQPKYFRPGEVDQIEKTVTTDPERGVSIAAGLVDAAGRNAPQVLRELGQDAPAVSGAGEIMALGGNVKAARDLLAGYGKTPDGKAYPDMKVTARVPQAQKIAGGALVFSPDQVNSLDAQAAAIARKRLYDAGIDPKTPDAKPIYERAFQEAAGASFAGSVQYGGFAGYDRGMFYREKQVLVPPTVRADRFGTVIEAISDADLGGVKAKNGRAWTAADFQKAMPVAVDGGYVFALGDPASSTPMFIAGEDGKPILLDLGNMGALKKRVPEAFK</sequence>
<name>A0A1S2DZE7_AGRVI</name>
<evidence type="ECO:0000259" key="2">
    <source>
        <dbReference type="Pfam" id="PF18013"/>
    </source>
</evidence>
<feature type="domain" description="Phage tail lysozyme" evidence="2">
    <location>
        <begin position="105"/>
        <end position="218"/>
    </location>
</feature>
<reference evidence="3 4" key="1">
    <citation type="submission" date="2018-08" db="EMBL/GenBank/DDBJ databases">
        <title>Genome sequencing of Agrobacterium vitis strain ICMP 10754.</title>
        <authorList>
            <person name="Visnovsky S.B."/>
            <person name="Pitman A.R."/>
        </authorList>
    </citation>
    <scope>NUCLEOTIDE SEQUENCE [LARGE SCALE GENOMIC DNA]</scope>
    <source>
        <strain evidence="3 4">ICMP 10754</strain>
    </source>
</reference>
<dbReference type="Gene3D" id="1.10.530.10">
    <property type="match status" value="1"/>
</dbReference>
<evidence type="ECO:0000256" key="1">
    <source>
        <dbReference type="SAM" id="MobiDB-lite"/>
    </source>
</evidence>
<dbReference type="Pfam" id="PF18013">
    <property type="entry name" value="Phage_lysozyme2"/>
    <property type="match status" value="1"/>
</dbReference>
<protein>
    <recommendedName>
        <fullName evidence="2">Phage tail lysozyme domain-containing protein</fullName>
    </recommendedName>
</protein>
<dbReference type="AlphaFoldDB" id="A0A1S2DZE7"/>